<feature type="compositionally biased region" description="Low complexity" evidence="2">
    <location>
        <begin position="17"/>
        <end position="40"/>
    </location>
</feature>
<dbReference type="GO" id="GO:0008168">
    <property type="term" value="F:methyltransferase activity"/>
    <property type="evidence" value="ECO:0007669"/>
    <property type="project" value="TreeGrafter"/>
</dbReference>
<dbReference type="KEGG" id="pgri:PgNI_01902"/>
<dbReference type="InterPro" id="IPR029063">
    <property type="entry name" value="SAM-dependent_MTases_sf"/>
</dbReference>
<dbReference type="SUPFAM" id="SSF53335">
    <property type="entry name" value="S-adenosyl-L-methionine-dependent methyltransferases"/>
    <property type="match status" value="1"/>
</dbReference>
<reference evidence="4" key="2">
    <citation type="submission" date="2019-10" db="EMBL/GenBank/DDBJ databases">
        <authorList>
            <consortium name="NCBI Genome Project"/>
        </authorList>
    </citation>
    <scope>NUCLEOTIDE SEQUENCE</scope>
    <source>
        <strain evidence="4">NI907</strain>
    </source>
</reference>
<reference evidence="4" key="1">
    <citation type="journal article" date="2019" name="Mol. Biol. Evol.">
        <title>Blast fungal genomes show frequent chromosomal changes, gene gains and losses, and effector gene turnover.</title>
        <authorList>
            <person name="Gomez Luciano L.B."/>
            <person name="Jason Tsai I."/>
            <person name="Chuma I."/>
            <person name="Tosa Y."/>
            <person name="Chen Y.H."/>
            <person name="Li J.Y."/>
            <person name="Li M.Y."/>
            <person name="Jade Lu M.Y."/>
            <person name="Nakayashiki H."/>
            <person name="Li W.H."/>
        </authorList>
    </citation>
    <scope>NUCLEOTIDE SEQUENCE</scope>
    <source>
        <strain evidence="4">NI907</strain>
    </source>
</reference>
<reference evidence="4" key="3">
    <citation type="submission" date="2025-08" db="UniProtKB">
        <authorList>
            <consortium name="RefSeq"/>
        </authorList>
    </citation>
    <scope>IDENTIFICATION</scope>
    <source>
        <strain evidence="4">NI907</strain>
    </source>
</reference>
<keyword evidence="3" id="KW-1185">Reference proteome</keyword>
<evidence type="ECO:0000313" key="4">
    <source>
        <dbReference type="RefSeq" id="XP_030986415.1"/>
    </source>
</evidence>
<dbReference type="Pfam" id="PF13489">
    <property type="entry name" value="Methyltransf_23"/>
    <property type="match status" value="1"/>
</dbReference>
<evidence type="ECO:0000313" key="3">
    <source>
        <dbReference type="Proteomes" id="UP000515153"/>
    </source>
</evidence>
<evidence type="ECO:0000256" key="1">
    <source>
        <dbReference type="ARBA" id="ARBA00038158"/>
    </source>
</evidence>
<comment type="similarity">
    <text evidence="1">Belongs to the methyltransferase superfamily. LaeA methyltransferase family.</text>
</comment>
<accession>A0A6P8BGT9</accession>
<sequence length="411" mass="44504">MTSKETTPSQPQPQGKAAAGTPGPASDPTTAAAAPSSSDPVPEQTSASGQARDVPAPQEAIAPATGQTDTAAGAGTSTAAAAPLVAAEDNTDPGDVLEADDVVRDDDSALDVASFGGESASLASSILKYRVENGRTYHAYKAGSYVLPNDDANLQHFLCFLTLDDQLYISPAGRDGRQIGRVLDAGCGTGCWALDFADEHPESEVIGVDLSPIQPSFVPPNVTFYVDDIEAEWTFSQPFDFIYMRMLSASIADWPKLIDQVYNKLSPGGWVEFLDPIYPVDCDDGTLPKDGALYKWSLLLNEAATKLGSSLDSGLTYKQLLLDRGFSNVHQVTYKWPISDWAADPKHKKIGLYTHENIMQGLQALSLALYTRALNWTAEELEVFLVDVRRDLKNRNIHAYWRIVVTYGQRP</sequence>
<evidence type="ECO:0008006" key="5">
    <source>
        <dbReference type="Google" id="ProtNLM"/>
    </source>
</evidence>
<dbReference type="CDD" id="cd02440">
    <property type="entry name" value="AdoMet_MTases"/>
    <property type="match status" value="1"/>
</dbReference>
<feature type="compositionally biased region" description="Low complexity" evidence="2">
    <location>
        <begin position="62"/>
        <end position="73"/>
    </location>
</feature>
<gene>
    <name evidence="4" type="ORF">PgNI_01902</name>
</gene>
<dbReference type="GeneID" id="41956885"/>
<protein>
    <recommendedName>
        <fullName evidence="5">Methyltransferase domain-containing protein</fullName>
    </recommendedName>
</protein>
<dbReference type="AlphaFoldDB" id="A0A6P8BGT9"/>
<dbReference type="PANTHER" id="PTHR43591">
    <property type="entry name" value="METHYLTRANSFERASE"/>
    <property type="match status" value="1"/>
</dbReference>
<name>A0A6P8BGT9_PYRGI</name>
<proteinExistence type="inferred from homology"/>
<feature type="compositionally biased region" description="Polar residues" evidence="2">
    <location>
        <begin position="1"/>
        <end position="13"/>
    </location>
</feature>
<dbReference type="Proteomes" id="UP000515153">
    <property type="component" value="Unplaced"/>
</dbReference>
<evidence type="ECO:0000256" key="2">
    <source>
        <dbReference type="SAM" id="MobiDB-lite"/>
    </source>
</evidence>
<organism evidence="3 4">
    <name type="scientific">Pyricularia grisea</name>
    <name type="common">Crabgrass-specific blast fungus</name>
    <name type="synonym">Magnaporthe grisea</name>
    <dbReference type="NCBI Taxonomy" id="148305"/>
    <lineage>
        <taxon>Eukaryota</taxon>
        <taxon>Fungi</taxon>
        <taxon>Dikarya</taxon>
        <taxon>Ascomycota</taxon>
        <taxon>Pezizomycotina</taxon>
        <taxon>Sordariomycetes</taxon>
        <taxon>Sordariomycetidae</taxon>
        <taxon>Magnaporthales</taxon>
        <taxon>Pyriculariaceae</taxon>
        <taxon>Pyricularia</taxon>
    </lineage>
</organism>
<dbReference type="PANTHER" id="PTHR43591:SF31">
    <property type="entry name" value="LAEA-LIKE, PUTATIVE (AFU_ORTHOLOGUE AFUA_8G01930)-RELATED"/>
    <property type="match status" value="1"/>
</dbReference>
<dbReference type="Gene3D" id="3.40.50.150">
    <property type="entry name" value="Vaccinia Virus protein VP39"/>
    <property type="match status" value="1"/>
</dbReference>
<feature type="region of interest" description="Disordered" evidence="2">
    <location>
        <begin position="1"/>
        <end position="73"/>
    </location>
</feature>
<dbReference type="RefSeq" id="XP_030986415.1">
    <property type="nucleotide sequence ID" value="XM_031121973.1"/>
</dbReference>